<sequence>MSPQMAEKFMAAATHCIKETGAPEECLKQTLPWKMPQNELTEKFLYCLGQTTKLAKSDGHYIPEKVMRLVAESDMKEDIEKTMMECNALEGENAPFKMSEKLLEKSKAAGDKCIKEVGAPSDFMEHLFPWNYPKNELNEKTLFCFVTTLGLANQDGIFSGEKVLSVFTSSDKIEEIKKAFADCNEMRGSNPQETAFIISECFFDKAPIRLTM</sequence>
<organism evidence="2 3">
    <name type="scientific">Papilio machaon</name>
    <name type="common">Old World swallowtail butterfly</name>
    <dbReference type="NCBI Taxonomy" id="76193"/>
    <lineage>
        <taxon>Eukaryota</taxon>
        <taxon>Metazoa</taxon>
        <taxon>Ecdysozoa</taxon>
        <taxon>Arthropoda</taxon>
        <taxon>Hexapoda</taxon>
        <taxon>Insecta</taxon>
        <taxon>Pterygota</taxon>
        <taxon>Neoptera</taxon>
        <taxon>Endopterygota</taxon>
        <taxon>Lepidoptera</taxon>
        <taxon>Glossata</taxon>
        <taxon>Ditrysia</taxon>
        <taxon>Papilionoidea</taxon>
        <taxon>Papilionidae</taxon>
        <taxon>Papilioninae</taxon>
        <taxon>Papilio</taxon>
    </lineage>
</organism>
<evidence type="ECO:0000313" key="2">
    <source>
        <dbReference type="EMBL" id="KPJ11696.1"/>
    </source>
</evidence>
<dbReference type="InterPro" id="IPR006170">
    <property type="entry name" value="PBP/GOBP"/>
</dbReference>
<proteinExistence type="predicted"/>
<dbReference type="GO" id="GO:0005549">
    <property type="term" value="F:odorant binding"/>
    <property type="evidence" value="ECO:0007669"/>
    <property type="project" value="InterPro"/>
</dbReference>
<dbReference type="AlphaFoldDB" id="A0A194R752"/>
<dbReference type="GO" id="GO:0007608">
    <property type="term" value="P:sensory perception of smell"/>
    <property type="evidence" value="ECO:0007669"/>
    <property type="project" value="TreeGrafter"/>
</dbReference>
<evidence type="ECO:0000313" key="3">
    <source>
        <dbReference type="Proteomes" id="UP000053240"/>
    </source>
</evidence>
<dbReference type="InParanoid" id="A0A194R752"/>
<dbReference type="Gene3D" id="1.10.238.20">
    <property type="entry name" value="Pheromone/general odorant binding protein domain"/>
    <property type="match status" value="2"/>
</dbReference>
<dbReference type="SUPFAM" id="SSF47565">
    <property type="entry name" value="Insect pheromone/odorant-binding proteins"/>
    <property type="match status" value="2"/>
</dbReference>
<dbReference type="PANTHER" id="PTHR11857">
    <property type="entry name" value="ODORANT BINDING PROTEIN-RELATED"/>
    <property type="match status" value="1"/>
</dbReference>
<dbReference type="Proteomes" id="UP000053240">
    <property type="component" value="Unassembled WGS sequence"/>
</dbReference>
<dbReference type="Pfam" id="PF01395">
    <property type="entry name" value="PBP_GOBP"/>
    <property type="match status" value="2"/>
</dbReference>
<name>A0A194R752_PAPMA</name>
<dbReference type="GO" id="GO:0005615">
    <property type="term" value="C:extracellular space"/>
    <property type="evidence" value="ECO:0007669"/>
    <property type="project" value="TreeGrafter"/>
</dbReference>
<dbReference type="EMBL" id="KQ460870">
    <property type="protein sequence ID" value="KPJ11696.1"/>
    <property type="molecule type" value="Genomic_DNA"/>
</dbReference>
<accession>A0A194R752</accession>
<gene>
    <name evidence="2" type="ORF">RR48_08002</name>
</gene>
<protein>
    <submittedName>
        <fullName evidence="2">Uncharacterized protein</fullName>
    </submittedName>
</protein>
<evidence type="ECO:0000256" key="1">
    <source>
        <dbReference type="ARBA" id="ARBA00022729"/>
    </source>
</evidence>
<keyword evidence="1" id="KW-0732">Signal</keyword>
<dbReference type="CDD" id="cd23992">
    <property type="entry name" value="PBP_GOBP"/>
    <property type="match status" value="2"/>
</dbReference>
<dbReference type="InterPro" id="IPR036728">
    <property type="entry name" value="PBP_GOBP_sf"/>
</dbReference>
<keyword evidence="3" id="KW-1185">Reference proteome</keyword>
<dbReference type="SMART" id="SM00708">
    <property type="entry name" value="PhBP"/>
    <property type="match status" value="2"/>
</dbReference>
<reference evidence="2 3" key="1">
    <citation type="journal article" date="2015" name="Nat. Commun.">
        <title>Outbred genome sequencing and CRISPR/Cas9 gene editing in butterflies.</title>
        <authorList>
            <person name="Li X."/>
            <person name="Fan D."/>
            <person name="Zhang W."/>
            <person name="Liu G."/>
            <person name="Zhang L."/>
            <person name="Zhao L."/>
            <person name="Fang X."/>
            <person name="Chen L."/>
            <person name="Dong Y."/>
            <person name="Chen Y."/>
            <person name="Ding Y."/>
            <person name="Zhao R."/>
            <person name="Feng M."/>
            <person name="Zhu Y."/>
            <person name="Feng Y."/>
            <person name="Jiang X."/>
            <person name="Zhu D."/>
            <person name="Xiang H."/>
            <person name="Feng X."/>
            <person name="Li S."/>
            <person name="Wang J."/>
            <person name="Zhang G."/>
            <person name="Kronforst M.R."/>
            <person name="Wang W."/>
        </authorList>
    </citation>
    <scope>NUCLEOTIDE SEQUENCE [LARGE SCALE GENOMIC DNA]</scope>
    <source>
        <strain evidence="2">Ya'a_city_454_Pm</strain>
        <tissue evidence="2">Whole body</tissue>
    </source>
</reference>